<comment type="caution">
    <text evidence="6">The sequence shown here is derived from an EMBL/GenBank/DDBJ whole genome shotgun (WGS) entry which is preliminary data.</text>
</comment>
<name>A0A0D6PGI6_9PROT</name>
<dbReference type="PANTHER" id="PTHR30055:SF234">
    <property type="entry name" value="HTH-TYPE TRANSCRIPTIONAL REGULATOR BETI"/>
    <property type="match status" value="1"/>
</dbReference>
<sequence length="214" mass="24045">MSKSCCKNNRGRPKTLPDENQRQVIIKGARQLFLEHGYGATKTEEIAARCKISKQTLYRLFPGKASLFAAVVEANRPQWLELPVPEGLPLQTALERIFRIDISEAEDQERLQFIGMTLAEGRHHPELHEITKTCGTGRAHATLAEWMQRQADLGRINLAEDALKTARMICDMVFGALLMKTLGEVGWPSCEARRTHIRAAIRVFLHGVCRATAD</sequence>
<dbReference type="SUPFAM" id="SSF46689">
    <property type="entry name" value="Homeodomain-like"/>
    <property type="match status" value="1"/>
</dbReference>
<dbReference type="InterPro" id="IPR039536">
    <property type="entry name" value="TetR_C_Proteobacteria"/>
</dbReference>
<dbReference type="STRING" id="1120923.SAMN02746095_00827"/>
<accession>A0A0D6PGI6</accession>
<dbReference type="PRINTS" id="PR00455">
    <property type="entry name" value="HTHTETR"/>
</dbReference>
<dbReference type="InterPro" id="IPR050109">
    <property type="entry name" value="HTH-type_TetR-like_transc_reg"/>
</dbReference>
<keyword evidence="3" id="KW-0804">Transcription</keyword>
<dbReference type="Gene3D" id="1.10.357.10">
    <property type="entry name" value="Tetracycline Repressor, domain 2"/>
    <property type="match status" value="1"/>
</dbReference>
<evidence type="ECO:0000256" key="4">
    <source>
        <dbReference type="PROSITE-ProRule" id="PRU00335"/>
    </source>
</evidence>
<dbReference type="SUPFAM" id="SSF48498">
    <property type="entry name" value="Tetracyclin repressor-like, C-terminal domain"/>
    <property type="match status" value="1"/>
</dbReference>
<dbReference type="InterPro" id="IPR001647">
    <property type="entry name" value="HTH_TetR"/>
</dbReference>
<dbReference type="RefSeq" id="WP_048878370.1">
    <property type="nucleotide sequence ID" value="NZ_BANC01000034.1"/>
</dbReference>
<evidence type="ECO:0000256" key="1">
    <source>
        <dbReference type="ARBA" id="ARBA00023015"/>
    </source>
</evidence>
<dbReference type="Pfam" id="PF14246">
    <property type="entry name" value="TetR_C_7"/>
    <property type="match status" value="1"/>
</dbReference>
<gene>
    <name evidence="6" type="ORF">Aam_034_098</name>
</gene>
<reference evidence="6 7" key="1">
    <citation type="submission" date="2012-11" db="EMBL/GenBank/DDBJ databases">
        <title>Whole genome sequence of Acidocella aminolytica 101 = DSM 11237.</title>
        <authorList>
            <person name="Azuma Y."/>
            <person name="Higashiura N."/>
            <person name="Hirakawa H."/>
            <person name="Matsushita K."/>
        </authorList>
    </citation>
    <scope>NUCLEOTIDE SEQUENCE [LARGE SCALE GENOMIC DNA]</scope>
    <source>
        <strain evidence="7">101 / DSM 11237</strain>
    </source>
</reference>
<keyword evidence="7" id="KW-1185">Reference proteome</keyword>
<protein>
    <submittedName>
        <fullName evidence="6">Transcriptional regulator TetR</fullName>
    </submittedName>
</protein>
<evidence type="ECO:0000256" key="2">
    <source>
        <dbReference type="ARBA" id="ARBA00023125"/>
    </source>
</evidence>
<keyword evidence="2 4" id="KW-0238">DNA-binding</keyword>
<evidence type="ECO:0000259" key="5">
    <source>
        <dbReference type="PROSITE" id="PS50977"/>
    </source>
</evidence>
<dbReference type="GO" id="GO:0003700">
    <property type="term" value="F:DNA-binding transcription factor activity"/>
    <property type="evidence" value="ECO:0007669"/>
    <property type="project" value="TreeGrafter"/>
</dbReference>
<feature type="DNA-binding region" description="H-T-H motif" evidence="4">
    <location>
        <begin position="42"/>
        <end position="61"/>
    </location>
</feature>
<organism evidence="6 7">
    <name type="scientific">Acidocella aminolytica 101 = DSM 11237</name>
    <dbReference type="NCBI Taxonomy" id="1120923"/>
    <lineage>
        <taxon>Bacteria</taxon>
        <taxon>Pseudomonadati</taxon>
        <taxon>Pseudomonadota</taxon>
        <taxon>Alphaproteobacteria</taxon>
        <taxon>Acetobacterales</taxon>
        <taxon>Acidocellaceae</taxon>
        <taxon>Acidocella</taxon>
    </lineage>
</organism>
<dbReference type="InterPro" id="IPR036271">
    <property type="entry name" value="Tet_transcr_reg_TetR-rel_C_sf"/>
</dbReference>
<dbReference type="PROSITE" id="PS50977">
    <property type="entry name" value="HTH_TETR_2"/>
    <property type="match status" value="1"/>
</dbReference>
<dbReference type="Pfam" id="PF00440">
    <property type="entry name" value="TetR_N"/>
    <property type="match status" value="1"/>
</dbReference>
<dbReference type="Proteomes" id="UP000032668">
    <property type="component" value="Unassembled WGS sequence"/>
</dbReference>
<evidence type="ECO:0000256" key="3">
    <source>
        <dbReference type="ARBA" id="ARBA00023163"/>
    </source>
</evidence>
<dbReference type="PANTHER" id="PTHR30055">
    <property type="entry name" value="HTH-TYPE TRANSCRIPTIONAL REGULATOR RUTR"/>
    <property type="match status" value="1"/>
</dbReference>
<feature type="domain" description="HTH tetR-type" evidence="5">
    <location>
        <begin position="19"/>
        <end position="79"/>
    </location>
</feature>
<dbReference type="EMBL" id="BANC01000034">
    <property type="protein sequence ID" value="GAN79954.1"/>
    <property type="molecule type" value="Genomic_DNA"/>
</dbReference>
<keyword evidence="1" id="KW-0805">Transcription regulation</keyword>
<evidence type="ECO:0000313" key="6">
    <source>
        <dbReference type="EMBL" id="GAN79954.1"/>
    </source>
</evidence>
<dbReference type="OrthoDB" id="9816431at2"/>
<dbReference type="AlphaFoldDB" id="A0A0D6PGI6"/>
<dbReference type="InterPro" id="IPR009057">
    <property type="entry name" value="Homeodomain-like_sf"/>
</dbReference>
<dbReference type="GO" id="GO:0000976">
    <property type="term" value="F:transcription cis-regulatory region binding"/>
    <property type="evidence" value="ECO:0007669"/>
    <property type="project" value="TreeGrafter"/>
</dbReference>
<proteinExistence type="predicted"/>
<evidence type="ECO:0000313" key="7">
    <source>
        <dbReference type="Proteomes" id="UP000032668"/>
    </source>
</evidence>